<gene>
    <name evidence="3" type="ORF">B0T45_06130</name>
    <name evidence="2" type="ORF">J1C50_16160</name>
</gene>
<dbReference type="AlphaFoldDB" id="A0A1W0CQ21"/>
<evidence type="ECO:0000313" key="3">
    <source>
        <dbReference type="EMBL" id="OQS42363.1"/>
    </source>
</evidence>
<dbReference type="OrthoDB" id="8593982at2"/>
<dbReference type="GeneID" id="58560403"/>
<feature type="transmembrane region" description="Helical" evidence="1">
    <location>
        <begin position="42"/>
        <end position="68"/>
    </location>
</feature>
<keyword evidence="1" id="KW-0472">Membrane</keyword>
<dbReference type="EMBL" id="MUKV01000005">
    <property type="protein sequence ID" value="OQS42363.1"/>
    <property type="molecule type" value="Genomic_DNA"/>
</dbReference>
<dbReference type="Proteomes" id="UP000664349">
    <property type="component" value="Unassembled WGS sequence"/>
</dbReference>
<keyword evidence="1" id="KW-0812">Transmembrane</keyword>
<comment type="caution">
    <text evidence="3">The sequence shown here is derived from an EMBL/GenBank/DDBJ whole genome shotgun (WGS) entry which is preliminary data.</text>
</comment>
<evidence type="ECO:0008006" key="6">
    <source>
        <dbReference type="Google" id="ProtNLM"/>
    </source>
</evidence>
<evidence type="ECO:0000256" key="1">
    <source>
        <dbReference type="SAM" id="Phobius"/>
    </source>
</evidence>
<keyword evidence="5" id="KW-1185">Reference proteome</keyword>
<reference evidence="3 4" key="1">
    <citation type="submission" date="2017-02" db="EMBL/GenBank/DDBJ databases">
        <title>Chromobacterium haemolyticum H5244.</title>
        <authorList>
            <person name="Gulvik C.A."/>
        </authorList>
    </citation>
    <scope>NUCLEOTIDE SEQUENCE [LARGE SCALE GENOMIC DNA]</scope>
    <source>
        <strain evidence="3 4">H5244</strain>
    </source>
</reference>
<evidence type="ECO:0000313" key="5">
    <source>
        <dbReference type="Proteomes" id="UP000664349"/>
    </source>
</evidence>
<proteinExistence type="predicted"/>
<accession>A0A1W0CQ21</accession>
<dbReference type="Proteomes" id="UP000192721">
    <property type="component" value="Unassembled WGS sequence"/>
</dbReference>
<dbReference type="RefSeq" id="WP_019101450.1">
    <property type="nucleotide sequence ID" value="NZ_AP019312.1"/>
</dbReference>
<keyword evidence="1" id="KW-1133">Transmembrane helix</keyword>
<sequence length="71" mass="7818">MLLNLFKKMQKQRRFAMTVLLLSTLIFALSSALWRGFDGGPGPLLAILCPLAMLLALICQFSALLALAKRP</sequence>
<name>A0A1W0CQ21_9NEIS</name>
<evidence type="ECO:0000313" key="4">
    <source>
        <dbReference type="Proteomes" id="UP000192721"/>
    </source>
</evidence>
<dbReference type="EMBL" id="JAFLRD010000013">
    <property type="protein sequence ID" value="MBO0417045.1"/>
    <property type="molecule type" value="Genomic_DNA"/>
</dbReference>
<evidence type="ECO:0000313" key="2">
    <source>
        <dbReference type="EMBL" id="MBO0417045.1"/>
    </source>
</evidence>
<organism evidence="3 4">
    <name type="scientific">Chromobacterium haemolyticum</name>
    <dbReference type="NCBI Taxonomy" id="394935"/>
    <lineage>
        <taxon>Bacteria</taxon>
        <taxon>Pseudomonadati</taxon>
        <taxon>Pseudomonadota</taxon>
        <taxon>Betaproteobacteria</taxon>
        <taxon>Neisseriales</taxon>
        <taxon>Chromobacteriaceae</taxon>
        <taxon>Chromobacterium</taxon>
    </lineage>
</organism>
<protein>
    <recommendedName>
        <fullName evidence="6">DUF2933 domain-containing protein</fullName>
    </recommendedName>
</protein>
<reference evidence="2 5" key="2">
    <citation type="submission" date="2021-03" db="EMBL/GenBank/DDBJ databases">
        <title>First Case of infection caused by Chromobacterium haemolyticum derived from water in China.</title>
        <authorList>
            <person name="Chen J."/>
            <person name="Liu C."/>
        </authorList>
    </citation>
    <scope>NUCLEOTIDE SEQUENCE [LARGE SCALE GENOMIC DNA]</scope>
    <source>
        <strain evidence="2 5">WJ-5</strain>
    </source>
</reference>